<evidence type="ECO:0000256" key="4">
    <source>
        <dbReference type="ARBA" id="ARBA00012583"/>
    </source>
</evidence>
<evidence type="ECO:0000256" key="10">
    <source>
        <dbReference type="ARBA" id="ARBA00022989"/>
    </source>
</evidence>
<keyword evidence="5" id="KW-0328">Glycosyltransferase</keyword>
<evidence type="ECO:0000256" key="1">
    <source>
        <dbReference type="ARBA" id="ARBA00004389"/>
    </source>
</evidence>
<dbReference type="CDD" id="cd04188">
    <property type="entry name" value="DPG_synthase"/>
    <property type="match status" value="1"/>
</dbReference>
<comment type="subcellular location">
    <subcellularLocation>
        <location evidence="1">Endoplasmic reticulum membrane</location>
        <topology evidence="1">Single-pass membrane protein</topology>
    </subcellularLocation>
</comment>
<dbReference type="AlphaFoldDB" id="A0A0G1N9Z1"/>
<dbReference type="PANTHER" id="PTHR10859:SF91">
    <property type="entry name" value="DOLICHYL-PHOSPHATE BETA-GLUCOSYLTRANSFERASE"/>
    <property type="match status" value="1"/>
</dbReference>
<name>A0A0G1N9Z1_9BACT</name>
<dbReference type="InterPro" id="IPR001173">
    <property type="entry name" value="Glyco_trans_2-like"/>
</dbReference>
<dbReference type="Gene3D" id="3.90.550.10">
    <property type="entry name" value="Spore Coat Polysaccharide Biosynthesis Protein SpsA, Chain A"/>
    <property type="match status" value="1"/>
</dbReference>
<evidence type="ECO:0000256" key="7">
    <source>
        <dbReference type="ARBA" id="ARBA00022692"/>
    </source>
</evidence>
<organism evidence="14 15">
    <name type="scientific">Candidatus Azambacteria bacterium GW2011_GWA2_45_90</name>
    <dbReference type="NCBI Taxonomy" id="1618614"/>
    <lineage>
        <taxon>Bacteria</taxon>
        <taxon>Candidatus Azamiibacteriota</taxon>
    </lineage>
</organism>
<protein>
    <recommendedName>
        <fullName evidence="4">dolichyl-phosphate beta-glucosyltransferase</fullName>
        <ecNumber evidence="4">2.4.1.117</ecNumber>
    </recommendedName>
</protein>
<dbReference type="EC" id="2.4.1.117" evidence="4"/>
<gene>
    <name evidence="14" type="ORF">UX27_C0040G0005</name>
</gene>
<evidence type="ECO:0000313" key="15">
    <source>
        <dbReference type="Proteomes" id="UP000034644"/>
    </source>
</evidence>
<comment type="pathway">
    <text evidence="2">Protein modification; protein glycosylation.</text>
</comment>
<dbReference type="InterPro" id="IPR035518">
    <property type="entry name" value="DPG_synthase"/>
</dbReference>
<keyword evidence="11" id="KW-0472">Membrane</keyword>
<evidence type="ECO:0000313" key="14">
    <source>
        <dbReference type="EMBL" id="KKU17137.1"/>
    </source>
</evidence>
<dbReference type="PANTHER" id="PTHR10859">
    <property type="entry name" value="GLYCOSYL TRANSFERASE"/>
    <property type="match status" value="1"/>
</dbReference>
<comment type="similarity">
    <text evidence="3">Belongs to the glycosyltransferase 2 family.</text>
</comment>
<dbReference type="GO" id="GO:0004581">
    <property type="term" value="F:dolichyl-phosphate beta-glucosyltransferase activity"/>
    <property type="evidence" value="ECO:0007669"/>
    <property type="project" value="UniProtKB-EC"/>
</dbReference>
<keyword evidence="6 14" id="KW-0808">Transferase</keyword>
<feature type="domain" description="Glycosyltransferase 2-like" evidence="13">
    <location>
        <begin position="7"/>
        <end position="167"/>
    </location>
</feature>
<reference evidence="14 15" key="1">
    <citation type="journal article" date="2015" name="Nature">
        <title>rRNA introns, odd ribosomes, and small enigmatic genomes across a large radiation of phyla.</title>
        <authorList>
            <person name="Brown C.T."/>
            <person name="Hug L.A."/>
            <person name="Thomas B.C."/>
            <person name="Sharon I."/>
            <person name="Castelle C.J."/>
            <person name="Singh A."/>
            <person name="Wilkins M.J."/>
            <person name="Williams K.H."/>
            <person name="Banfield J.F."/>
        </authorList>
    </citation>
    <scope>NUCLEOTIDE SEQUENCE [LARGE SCALE GENOMIC DNA]</scope>
</reference>
<dbReference type="InterPro" id="IPR029044">
    <property type="entry name" value="Nucleotide-diphossugar_trans"/>
</dbReference>
<dbReference type="Pfam" id="PF00535">
    <property type="entry name" value="Glycos_transf_2"/>
    <property type="match status" value="1"/>
</dbReference>
<evidence type="ECO:0000256" key="12">
    <source>
        <dbReference type="ARBA" id="ARBA00045097"/>
    </source>
</evidence>
<evidence type="ECO:0000256" key="6">
    <source>
        <dbReference type="ARBA" id="ARBA00022679"/>
    </source>
</evidence>
<accession>A0A0G1N9Z1</accession>
<comment type="catalytic activity">
    <reaction evidence="12">
        <text>a di-trans,poly-cis-dolichyl phosphate + UDP-alpha-D-glucose = a di-trans,poly-cis-dolichyl beta-D-glucosyl phosphate + UDP</text>
        <dbReference type="Rhea" id="RHEA:15401"/>
        <dbReference type="Rhea" id="RHEA-COMP:19498"/>
        <dbReference type="Rhea" id="RHEA-COMP:19502"/>
        <dbReference type="ChEBI" id="CHEBI:57525"/>
        <dbReference type="ChEBI" id="CHEBI:57683"/>
        <dbReference type="ChEBI" id="CHEBI:58223"/>
        <dbReference type="ChEBI" id="CHEBI:58885"/>
        <dbReference type="EC" id="2.4.1.117"/>
    </reaction>
    <physiologicalReaction direction="left-to-right" evidence="12">
        <dbReference type="Rhea" id="RHEA:15402"/>
    </physiologicalReaction>
</comment>
<keyword evidence="8" id="KW-0256">Endoplasmic reticulum</keyword>
<keyword evidence="9" id="KW-0735">Signal-anchor</keyword>
<dbReference type="GO" id="GO:0006487">
    <property type="term" value="P:protein N-linked glycosylation"/>
    <property type="evidence" value="ECO:0007669"/>
    <property type="project" value="TreeGrafter"/>
</dbReference>
<sequence length="241" mass="27509">MQKVFLSVIIPAYDEEKRIPQTLLAIDKYLSVQKYSCEILVVDSGSSDKTAFVVNNLTKLIKNLRLINLPENRGKGWAVTQGMLASSGKYRLFTDADNSTSIEHFSKMQPFLEQGYDIVIGSRALRESVIAVPQSLFKRLLGKAGNLFIQLVAVWGIWDTQCGFKVFEEKAANDIFSRLTIPGWGFDVETLAIARLRGYKIKEMPVRWVNDPFSHVTARSYFQVLFETMKVRLNLLRKKYD</sequence>
<dbReference type="EMBL" id="LCLO01000040">
    <property type="protein sequence ID" value="KKU17137.1"/>
    <property type="molecule type" value="Genomic_DNA"/>
</dbReference>
<keyword evidence="10" id="KW-1133">Transmembrane helix</keyword>
<proteinExistence type="inferred from homology"/>
<evidence type="ECO:0000256" key="2">
    <source>
        <dbReference type="ARBA" id="ARBA00004922"/>
    </source>
</evidence>
<evidence type="ECO:0000259" key="13">
    <source>
        <dbReference type="Pfam" id="PF00535"/>
    </source>
</evidence>
<evidence type="ECO:0000256" key="11">
    <source>
        <dbReference type="ARBA" id="ARBA00023136"/>
    </source>
</evidence>
<evidence type="ECO:0000256" key="3">
    <source>
        <dbReference type="ARBA" id="ARBA00006739"/>
    </source>
</evidence>
<evidence type="ECO:0000256" key="8">
    <source>
        <dbReference type="ARBA" id="ARBA00022824"/>
    </source>
</evidence>
<dbReference type="SUPFAM" id="SSF53448">
    <property type="entry name" value="Nucleotide-diphospho-sugar transferases"/>
    <property type="match status" value="1"/>
</dbReference>
<keyword evidence="7" id="KW-0812">Transmembrane</keyword>
<comment type="caution">
    <text evidence="14">The sequence shown here is derived from an EMBL/GenBank/DDBJ whole genome shotgun (WGS) entry which is preliminary data.</text>
</comment>
<evidence type="ECO:0000256" key="5">
    <source>
        <dbReference type="ARBA" id="ARBA00022676"/>
    </source>
</evidence>
<dbReference type="Proteomes" id="UP000034644">
    <property type="component" value="Unassembled WGS sequence"/>
</dbReference>
<evidence type="ECO:0000256" key="9">
    <source>
        <dbReference type="ARBA" id="ARBA00022968"/>
    </source>
</evidence>